<dbReference type="EMBL" id="JBHRTN010000006">
    <property type="protein sequence ID" value="MFC3124442.1"/>
    <property type="molecule type" value="Genomic_DNA"/>
</dbReference>
<accession>A0ABV7FVN1</accession>
<evidence type="ECO:0000313" key="3">
    <source>
        <dbReference type="Proteomes" id="UP001595593"/>
    </source>
</evidence>
<evidence type="ECO:0000313" key="2">
    <source>
        <dbReference type="EMBL" id="MFC3124442.1"/>
    </source>
</evidence>
<dbReference type="SMART" id="SM00953">
    <property type="entry name" value="RES"/>
    <property type="match status" value="1"/>
</dbReference>
<sequence length="225" mass="24582">MSDVFAAAPVPSYRLIPSRFPPIGLFDTVATTADAEKVMELAGWTNDRLVAERLRRLPEEEWVYGRPNASVVMASYLHVPLGGARFNGPDLGAWYAAATLRTAAFEVGHHLRREAVLSGMASLTREYRTYTAELAGSYLDIRGQQAERPAVYALMSYTVSQALGEGVRSSGGAGIIYDSLRHLGGVNIVAHRPSNILQVKQADHWQMAVQAASPRIEMVKLTVRG</sequence>
<name>A0ABV7FVN1_9PROT</name>
<proteinExistence type="predicted"/>
<reference evidence="3" key="1">
    <citation type="journal article" date="2019" name="Int. J. Syst. Evol. Microbiol.">
        <title>The Global Catalogue of Microorganisms (GCM) 10K type strain sequencing project: providing services to taxonomists for standard genome sequencing and annotation.</title>
        <authorList>
            <consortium name="The Broad Institute Genomics Platform"/>
            <consortium name="The Broad Institute Genome Sequencing Center for Infectious Disease"/>
            <person name="Wu L."/>
            <person name="Ma J."/>
        </authorList>
    </citation>
    <scope>NUCLEOTIDE SEQUENCE [LARGE SCALE GENOMIC DNA]</scope>
    <source>
        <strain evidence="3">KCTC 52094</strain>
    </source>
</reference>
<dbReference type="RefSeq" id="WP_379594861.1">
    <property type="nucleotide sequence ID" value="NZ_JBHRTN010000006.1"/>
</dbReference>
<gene>
    <name evidence="2" type="ORF">ACFOD4_05155</name>
</gene>
<protein>
    <submittedName>
        <fullName evidence="2">RES family NAD+ phosphorylase</fullName>
    </submittedName>
</protein>
<dbReference type="Pfam" id="PF08808">
    <property type="entry name" value="RES"/>
    <property type="match status" value="1"/>
</dbReference>
<organism evidence="2 3">
    <name type="scientific">Teichococcus globiformis</name>
    <dbReference type="NCBI Taxonomy" id="2307229"/>
    <lineage>
        <taxon>Bacteria</taxon>
        <taxon>Pseudomonadati</taxon>
        <taxon>Pseudomonadota</taxon>
        <taxon>Alphaproteobacteria</taxon>
        <taxon>Acetobacterales</taxon>
        <taxon>Roseomonadaceae</taxon>
        <taxon>Roseomonas</taxon>
    </lineage>
</organism>
<dbReference type="InterPro" id="IPR014914">
    <property type="entry name" value="RES_dom"/>
</dbReference>
<evidence type="ECO:0000259" key="1">
    <source>
        <dbReference type="SMART" id="SM00953"/>
    </source>
</evidence>
<keyword evidence="3" id="KW-1185">Reference proteome</keyword>
<comment type="caution">
    <text evidence="2">The sequence shown here is derived from an EMBL/GenBank/DDBJ whole genome shotgun (WGS) entry which is preliminary data.</text>
</comment>
<dbReference type="Proteomes" id="UP001595593">
    <property type="component" value="Unassembled WGS sequence"/>
</dbReference>
<feature type="domain" description="RES" evidence="1">
    <location>
        <begin position="75"/>
        <end position="202"/>
    </location>
</feature>